<dbReference type="CDD" id="cd16914">
    <property type="entry name" value="EcfT"/>
    <property type="match status" value="1"/>
</dbReference>
<accession>A0A6J7HVL4</accession>
<keyword evidence="4 5" id="KW-0472">Membrane</keyword>
<sequence length="198" mass="21818">MIGVYRAGNSLLHRTPAGVKLLALLVFTTLLLIFRAPVTMGVGLIVVVLAYALAAYTPVVMLQQVWPMKWIVILLFPFQWWIAGWEAAVVVVGTLVLAVAAAGLVSLTTRTTDLLAVIEWTIQPLRYVRVDPERVALLLTLTIRVVPVINNLVHDVRDARRARGMERSVRAYVTPVVIRTVGYAERLGDALVARGVDD</sequence>
<feature type="transmembrane region" description="Helical" evidence="5">
    <location>
        <begin position="44"/>
        <end position="66"/>
    </location>
</feature>
<dbReference type="EMBL" id="CAFBMR010000076">
    <property type="protein sequence ID" value="CAB4922916.1"/>
    <property type="molecule type" value="Genomic_DNA"/>
</dbReference>
<dbReference type="Pfam" id="PF02361">
    <property type="entry name" value="CbiQ"/>
    <property type="match status" value="1"/>
</dbReference>
<evidence type="ECO:0000256" key="4">
    <source>
        <dbReference type="ARBA" id="ARBA00023136"/>
    </source>
</evidence>
<dbReference type="GO" id="GO:0005886">
    <property type="term" value="C:plasma membrane"/>
    <property type="evidence" value="ECO:0007669"/>
    <property type="project" value="TreeGrafter"/>
</dbReference>
<organism evidence="6">
    <name type="scientific">freshwater metagenome</name>
    <dbReference type="NCBI Taxonomy" id="449393"/>
    <lineage>
        <taxon>unclassified sequences</taxon>
        <taxon>metagenomes</taxon>
        <taxon>ecological metagenomes</taxon>
    </lineage>
</organism>
<keyword evidence="2 5" id="KW-0812">Transmembrane</keyword>
<evidence type="ECO:0000313" key="6">
    <source>
        <dbReference type="EMBL" id="CAB4922916.1"/>
    </source>
</evidence>
<keyword evidence="3 5" id="KW-1133">Transmembrane helix</keyword>
<comment type="subcellular location">
    <subcellularLocation>
        <location evidence="1">Membrane</location>
        <topology evidence="1">Multi-pass membrane protein</topology>
    </subcellularLocation>
</comment>
<protein>
    <submittedName>
        <fullName evidence="6">Unannotated protein</fullName>
    </submittedName>
</protein>
<dbReference type="InterPro" id="IPR003339">
    <property type="entry name" value="ABC/ECF_trnsptr_transmembrane"/>
</dbReference>
<proteinExistence type="predicted"/>
<dbReference type="PANTHER" id="PTHR33514">
    <property type="entry name" value="PROTEIN ABCI12, CHLOROPLASTIC"/>
    <property type="match status" value="1"/>
</dbReference>
<dbReference type="PANTHER" id="PTHR33514:SF13">
    <property type="entry name" value="PROTEIN ABCI12, CHLOROPLASTIC"/>
    <property type="match status" value="1"/>
</dbReference>
<reference evidence="6" key="1">
    <citation type="submission" date="2020-05" db="EMBL/GenBank/DDBJ databases">
        <authorList>
            <person name="Chiriac C."/>
            <person name="Salcher M."/>
            <person name="Ghai R."/>
            <person name="Kavagutti S V."/>
        </authorList>
    </citation>
    <scope>NUCLEOTIDE SEQUENCE</scope>
</reference>
<evidence type="ECO:0000256" key="5">
    <source>
        <dbReference type="SAM" id="Phobius"/>
    </source>
</evidence>
<name>A0A6J7HVL4_9ZZZZ</name>
<gene>
    <name evidence="6" type="ORF">UFOPK3610_01516</name>
</gene>
<dbReference type="AlphaFoldDB" id="A0A6J7HVL4"/>
<feature type="transmembrane region" description="Helical" evidence="5">
    <location>
        <begin position="21"/>
        <end position="38"/>
    </location>
</feature>
<feature type="transmembrane region" description="Helical" evidence="5">
    <location>
        <begin position="78"/>
        <end position="105"/>
    </location>
</feature>
<evidence type="ECO:0000256" key="1">
    <source>
        <dbReference type="ARBA" id="ARBA00004141"/>
    </source>
</evidence>
<evidence type="ECO:0000256" key="2">
    <source>
        <dbReference type="ARBA" id="ARBA00022692"/>
    </source>
</evidence>
<evidence type="ECO:0000256" key="3">
    <source>
        <dbReference type="ARBA" id="ARBA00022989"/>
    </source>
</evidence>